<dbReference type="InterPro" id="IPR045500">
    <property type="entry name" value="DUF6491"/>
</dbReference>
<dbReference type="RefSeq" id="WP_096299490.1">
    <property type="nucleotide sequence ID" value="NZ_CP023406.1"/>
</dbReference>
<feature type="signal peptide" evidence="1">
    <location>
        <begin position="1"/>
        <end position="25"/>
    </location>
</feature>
<evidence type="ECO:0000313" key="2">
    <source>
        <dbReference type="EMBL" id="ATD68282.1"/>
    </source>
</evidence>
<sequence>MTSFTRSNTGLAVAALAVAMLAGCASTPRMSDAEKYALYEAHAGAPVSSFRYYGSLNGFTPLGDSALVIWTRPREAWLLDLSGSCPDLPYTNAIGLTSSMSRVSARFDKVLVRSFGSINIPCQIREIRPLDVKAIRAAEKQNATDAPAMDQPSDVGT</sequence>
<reference evidence="3" key="1">
    <citation type="submission" date="2017-09" db="EMBL/GenBank/DDBJ databases">
        <title>Luteimonas liuhanmingii sp.nov., isolated from the intestinal contents of Tibetan Plateau Pika in Yushu, Qinghai Province, China.</title>
        <authorList>
            <person name="Gui Z."/>
        </authorList>
    </citation>
    <scope>NUCLEOTIDE SEQUENCE [LARGE SCALE GENOMIC DNA]</scope>
    <source>
        <strain evidence="3">100111</strain>
    </source>
</reference>
<dbReference type="Pfam" id="PF20101">
    <property type="entry name" value="DUF6491"/>
    <property type="match status" value="1"/>
</dbReference>
<dbReference type="Proteomes" id="UP000218968">
    <property type="component" value="Chromosome"/>
</dbReference>
<name>A0A290XGJ6_9GAMM</name>
<protein>
    <recommendedName>
        <fullName evidence="4">Lipoprotein</fullName>
    </recommendedName>
</protein>
<accession>A0A290XGJ6</accession>
<gene>
    <name evidence="2" type="ORF">CNR27_13280</name>
</gene>
<evidence type="ECO:0000313" key="3">
    <source>
        <dbReference type="Proteomes" id="UP000218968"/>
    </source>
</evidence>
<dbReference type="EMBL" id="CP023406">
    <property type="protein sequence ID" value="ATD68282.1"/>
    <property type="molecule type" value="Genomic_DNA"/>
</dbReference>
<keyword evidence="1" id="KW-0732">Signal</keyword>
<organism evidence="2 3">
    <name type="scientific">Luteimonas chenhongjianii</name>
    <dbReference type="NCBI Taxonomy" id="2006110"/>
    <lineage>
        <taxon>Bacteria</taxon>
        <taxon>Pseudomonadati</taxon>
        <taxon>Pseudomonadota</taxon>
        <taxon>Gammaproteobacteria</taxon>
        <taxon>Lysobacterales</taxon>
        <taxon>Lysobacteraceae</taxon>
        <taxon>Luteimonas</taxon>
    </lineage>
</organism>
<proteinExistence type="predicted"/>
<keyword evidence="3" id="KW-1185">Reference proteome</keyword>
<evidence type="ECO:0008006" key="4">
    <source>
        <dbReference type="Google" id="ProtNLM"/>
    </source>
</evidence>
<dbReference type="AlphaFoldDB" id="A0A290XGJ6"/>
<dbReference type="PROSITE" id="PS51257">
    <property type="entry name" value="PROKAR_LIPOPROTEIN"/>
    <property type="match status" value="1"/>
</dbReference>
<feature type="chain" id="PRO_5012900158" description="Lipoprotein" evidence="1">
    <location>
        <begin position="26"/>
        <end position="157"/>
    </location>
</feature>
<evidence type="ECO:0000256" key="1">
    <source>
        <dbReference type="SAM" id="SignalP"/>
    </source>
</evidence>
<dbReference type="KEGG" id="lum:CNR27_13280"/>
<dbReference type="OrthoDB" id="6047015at2"/>